<dbReference type="GO" id="GO:0003847">
    <property type="term" value="F:1-alkyl-2-acetylglycerophosphocholine esterase activity"/>
    <property type="evidence" value="ECO:0007669"/>
    <property type="project" value="TreeGrafter"/>
</dbReference>
<protein>
    <recommendedName>
        <fullName evidence="7">Dienelactone hydrolase</fullName>
    </recommendedName>
</protein>
<reference evidence="5 6" key="1">
    <citation type="submission" date="2019-08" db="EMBL/GenBank/DDBJ databases">
        <title>Genome sequencing of Paenibacillus faecis DSM 23593(T).</title>
        <authorList>
            <person name="Kook J.-K."/>
            <person name="Park S.-N."/>
            <person name="Lim Y.K."/>
        </authorList>
    </citation>
    <scope>NUCLEOTIDE SEQUENCE [LARGE SCALE GENOMIC DNA]</scope>
    <source>
        <strain evidence="5 6">DSM 23593</strain>
    </source>
</reference>
<evidence type="ECO:0000256" key="3">
    <source>
        <dbReference type="ARBA" id="ARBA00023098"/>
    </source>
</evidence>
<dbReference type="OrthoDB" id="9814760at2"/>
<feature type="transmembrane region" description="Helical" evidence="4">
    <location>
        <begin position="6"/>
        <end position="23"/>
    </location>
</feature>
<dbReference type="Gene3D" id="3.40.50.1820">
    <property type="entry name" value="alpha/beta hydrolase"/>
    <property type="match status" value="1"/>
</dbReference>
<keyword evidence="1" id="KW-0378">Hydrolase</keyword>
<feature type="transmembrane region" description="Helical" evidence="4">
    <location>
        <begin position="62"/>
        <end position="80"/>
    </location>
</feature>
<evidence type="ECO:0000313" key="5">
    <source>
        <dbReference type="EMBL" id="TYA12170.1"/>
    </source>
</evidence>
<keyword evidence="2" id="KW-0442">Lipid degradation</keyword>
<accession>A0A5D0CRB6</accession>
<keyword evidence="4" id="KW-1133">Transmembrane helix</keyword>
<feature type="transmembrane region" description="Helical" evidence="4">
    <location>
        <begin position="32"/>
        <end position="50"/>
    </location>
</feature>
<feature type="transmembrane region" description="Helical" evidence="4">
    <location>
        <begin position="92"/>
        <end position="114"/>
    </location>
</feature>
<keyword evidence="4" id="KW-0812">Transmembrane</keyword>
<gene>
    <name evidence="5" type="ORF">FRY98_15755</name>
</gene>
<dbReference type="Proteomes" id="UP000325218">
    <property type="component" value="Unassembled WGS sequence"/>
</dbReference>
<sequence>MTWAEWGLFAASVGGIGVLWRFARMRGKGKRVSAGIIGVSVMLGLLIVHGGVDGLKWKWAPLYVLLLVLVCGLSFGVYRSGEPEPQKKRERAGLRTVLGIAGLGYAGLSIYVGASLLPAISLDPLGGLYAVGTTSFQWIDASREETYTAERDDHREIQVRLWYPAQVSQGAAKADYGFLSVPGGQPKEAPFLLNIIAQSNRNAKAQAFPDAPLSPREEVYPVVVFAPGYGGSNFMYAAFAEELASRGYIVAGVQHPYFTLFPTRLSDGRVAGGMFDAGAAADWTQSEKLIQGILVKDVRFAIDRLERLNQGADEVGGPDGAPSFANRMDFSRLGMMGHSFGGTVAAQTMDADPRIRAGINMDGFLYGKKLHDGLDRPFMYMFTGLTDRFENMGLTEAEWGGKQTFAIPSAEEYAAMAREQADRHRLLLQNGGYNVLFPKAEHFDFSDTALYSPLLGSGNTRELHDTVNELALAFFEQHLNGRESALLQKTNTEMYSLEVVDFKK</sequence>
<dbReference type="SUPFAM" id="SSF53474">
    <property type="entry name" value="alpha/beta-Hydrolases"/>
    <property type="match status" value="1"/>
</dbReference>
<evidence type="ECO:0008006" key="7">
    <source>
        <dbReference type="Google" id="ProtNLM"/>
    </source>
</evidence>
<dbReference type="InterPro" id="IPR029058">
    <property type="entry name" value="AB_hydrolase_fold"/>
</dbReference>
<dbReference type="Pfam" id="PF03403">
    <property type="entry name" value="PAF-AH_p_II"/>
    <property type="match status" value="2"/>
</dbReference>
<proteinExistence type="predicted"/>
<keyword evidence="3" id="KW-0443">Lipid metabolism</keyword>
<dbReference type="GO" id="GO:0016042">
    <property type="term" value="P:lipid catabolic process"/>
    <property type="evidence" value="ECO:0007669"/>
    <property type="project" value="UniProtKB-KW"/>
</dbReference>
<evidence type="ECO:0000256" key="1">
    <source>
        <dbReference type="ARBA" id="ARBA00022801"/>
    </source>
</evidence>
<keyword evidence="4" id="KW-0472">Membrane</keyword>
<comment type="caution">
    <text evidence="5">The sequence shown here is derived from an EMBL/GenBank/DDBJ whole genome shotgun (WGS) entry which is preliminary data.</text>
</comment>
<dbReference type="EMBL" id="VSDO01000003">
    <property type="protein sequence ID" value="TYA12170.1"/>
    <property type="molecule type" value="Genomic_DNA"/>
</dbReference>
<evidence type="ECO:0000313" key="6">
    <source>
        <dbReference type="Proteomes" id="UP000325218"/>
    </source>
</evidence>
<evidence type="ECO:0000256" key="2">
    <source>
        <dbReference type="ARBA" id="ARBA00022963"/>
    </source>
</evidence>
<evidence type="ECO:0000256" key="4">
    <source>
        <dbReference type="SAM" id="Phobius"/>
    </source>
</evidence>
<keyword evidence="6" id="KW-1185">Reference proteome</keyword>
<dbReference type="RefSeq" id="WP_148453628.1">
    <property type="nucleotide sequence ID" value="NZ_VSDO01000003.1"/>
</dbReference>
<dbReference type="PANTHER" id="PTHR10272:SF0">
    <property type="entry name" value="PLATELET-ACTIVATING FACTOR ACETYLHYDROLASE"/>
    <property type="match status" value="1"/>
</dbReference>
<dbReference type="PANTHER" id="PTHR10272">
    <property type="entry name" value="PLATELET-ACTIVATING FACTOR ACETYLHYDROLASE"/>
    <property type="match status" value="1"/>
</dbReference>
<organism evidence="5 6">
    <name type="scientific">Paenibacillus faecis</name>
    <dbReference type="NCBI Taxonomy" id="862114"/>
    <lineage>
        <taxon>Bacteria</taxon>
        <taxon>Bacillati</taxon>
        <taxon>Bacillota</taxon>
        <taxon>Bacilli</taxon>
        <taxon>Bacillales</taxon>
        <taxon>Paenibacillaceae</taxon>
        <taxon>Paenibacillus</taxon>
    </lineage>
</organism>
<dbReference type="AlphaFoldDB" id="A0A5D0CRB6"/>
<name>A0A5D0CRB6_9BACL</name>